<sequence>MSEAQPMTMPFVNTEIWLKEHTHGHVMENAHARVANCMGPAECETCRVELELKRLIDASREASGPPVVAHDASASPREELGERPSE</sequence>
<dbReference type="AlphaFoldDB" id="A0A517SEQ9"/>
<organism evidence="2 3">
    <name type="scientific">Caulifigura coniformis</name>
    <dbReference type="NCBI Taxonomy" id="2527983"/>
    <lineage>
        <taxon>Bacteria</taxon>
        <taxon>Pseudomonadati</taxon>
        <taxon>Planctomycetota</taxon>
        <taxon>Planctomycetia</taxon>
        <taxon>Planctomycetales</taxon>
        <taxon>Planctomycetaceae</taxon>
        <taxon>Caulifigura</taxon>
    </lineage>
</organism>
<keyword evidence="3" id="KW-1185">Reference proteome</keyword>
<protein>
    <submittedName>
        <fullName evidence="2">Uncharacterized protein</fullName>
    </submittedName>
</protein>
<reference evidence="2 3" key="1">
    <citation type="submission" date="2019-02" db="EMBL/GenBank/DDBJ databases">
        <title>Deep-cultivation of Planctomycetes and their phenomic and genomic characterization uncovers novel biology.</title>
        <authorList>
            <person name="Wiegand S."/>
            <person name="Jogler M."/>
            <person name="Boedeker C."/>
            <person name="Pinto D."/>
            <person name="Vollmers J."/>
            <person name="Rivas-Marin E."/>
            <person name="Kohn T."/>
            <person name="Peeters S.H."/>
            <person name="Heuer A."/>
            <person name="Rast P."/>
            <person name="Oberbeckmann S."/>
            <person name="Bunk B."/>
            <person name="Jeske O."/>
            <person name="Meyerdierks A."/>
            <person name="Storesund J.E."/>
            <person name="Kallscheuer N."/>
            <person name="Luecker S."/>
            <person name="Lage O.M."/>
            <person name="Pohl T."/>
            <person name="Merkel B.J."/>
            <person name="Hornburger P."/>
            <person name="Mueller R.-W."/>
            <person name="Bruemmer F."/>
            <person name="Labrenz M."/>
            <person name="Spormann A.M."/>
            <person name="Op den Camp H."/>
            <person name="Overmann J."/>
            <person name="Amann R."/>
            <person name="Jetten M.S.M."/>
            <person name="Mascher T."/>
            <person name="Medema M.H."/>
            <person name="Devos D.P."/>
            <person name="Kaster A.-K."/>
            <person name="Ovreas L."/>
            <person name="Rohde M."/>
            <person name="Galperin M.Y."/>
            <person name="Jogler C."/>
        </authorList>
    </citation>
    <scope>NUCLEOTIDE SEQUENCE [LARGE SCALE GENOMIC DNA]</scope>
    <source>
        <strain evidence="2 3">Pan44</strain>
    </source>
</reference>
<accession>A0A517SEQ9</accession>
<dbReference type="InParanoid" id="A0A517SEQ9"/>
<dbReference type="EMBL" id="CP036271">
    <property type="protein sequence ID" value="QDT54623.1"/>
    <property type="molecule type" value="Genomic_DNA"/>
</dbReference>
<feature type="region of interest" description="Disordered" evidence="1">
    <location>
        <begin position="59"/>
        <end position="86"/>
    </location>
</feature>
<evidence type="ECO:0000256" key="1">
    <source>
        <dbReference type="SAM" id="MobiDB-lite"/>
    </source>
</evidence>
<name>A0A517SEQ9_9PLAN</name>
<proteinExistence type="predicted"/>
<evidence type="ECO:0000313" key="3">
    <source>
        <dbReference type="Proteomes" id="UP000315700"/>
    </source>
</evidence>
<gene>
    <name evidence="2" type="ORF">Pan44_26580</name>
</gene>
<dbReference type="Proteomes" id="UP000315700">
    <property type="component" value="Chromosome"/>
</dbReference>
<dbReference type="KEGG" id="ccos:Pan44_26580"/>
<evidence type="ECO:0000313" key="2">
    <source>
        <dbReference type="EMBL" id="QDT54623.1"/>
    </source>
</evidence>
<feature type="compositionally biased region" description="Basic and acidic residues" evidence="1">
    <location>
        <begin position="76"/>
        <end position="86"/>
    </location>
</feature>